<dbReference type="PANTHER" id="PTHR21221:SF1">
    <property type="entry name" value="UREIDOGLYCOLATE LYASE"/>
    <property type="match status" value="1"/>
</dbReference>
<dbReference type="InterPro" id="IPR011051">
    <property type="entry name" value="RmlC_Cupin_sf"/>
</dbReference>
<dbReference type="SUPFAM" id="SSF51182">
    <property type="entry name" value="RmlC-like cupins"/>
    <property type="match status" value="1"/>
</dbReference>
<keyword evidence="3 5" id="KW-0456">Lyase</keyword>
<sequence length="166" mass="18069">MTTQELTLEPLTAEAFTPFGDLIHSHERDYFLINDGQCRRYHRLAKVETGTDGGAILSLFRPRPISLPHTLVLMERHPLGSQAFVPLAGQPYIVVVAPPGPPPAVADLHAFLITDGTGVNYHAGTWHHPLLALSPGGDFLVVDREGPGHNCEEHLLEGIRLPVAPV</sequence>
<dbReference type="GO" id="GO:0050385">
    <property type="term" value="F:ureidoglycolate lyase activity"/>
    <property type="evidence" value="ECO:0007669"/>
    <property type="project" value="UniProtKB-EC"/>
</dbReference>
<keyword evidence="6" id="KW-1185">Reference proteome</keyword>
<comment type="subunit">
    <text evidence="1">Homodimer.</text>
</comment>
<evidence type="ECO:0000256" key="3">
    <source>
        <dbReference type="ARBA" id="ARBA00023239"/>
    </source>
</evidence>
<organism evidence="5 6">
    <name type="scientific">Alloalcanivorax xenomutans</name>
    <dbReference type="NCBI Taxonomy" id="1094342"/>
    <lineage>
        <taxon>Bacteria</taxon>
        <taxon>Pseudomonadati</taxon>
        <taxon>Pseudomonadota</taxon>
        <taxon>Gammaproteobacteria</taxon>
        <taxon>Oceanospirillales</taxon>
        <taxon>Alcanivoracaceae</taxon>
        <taxon>Alloalcanivorax</taxon>
    </lineage>
</organism>
<evidence type="ECO:0000256" key="2">
    <source>
        <dbReference type="ARBA" id="ARBA00022631"/>
    </source>
</evidence>
<dbReference type="NCBIfam" id="NF009932">
    <property type="entry name" value="PRK13395.1"/>
    <property type="match status" value="1"/>
</dbReference>
<dbReference type="Proteomes" id="UP001107961">
    <property type="component" value="Unassembled WGS sequence"/>
</dbReference>
<keyword evidence="2" id="KW-0659">Purine metabolism</keyword>
<dbReference type="GO" id="GO:0000256">
    <property type="term" value="P:allantoin catabolic process"/>
    <property type="evidence" value="ECO:0007669"/>
    <property type="project" value="InterPro"/>
</dbReference>
<reference evidence="5" key="1">
    <citation type="submission" date="2022-01" db="EMBL/GenBank/DDBJ databases">
        <authorList>
            <person name="Karlyshev A.V."/>
            <person name="Jaspars M."/>
        </authorList>
    </citation>
    <scope>NUCLEOTIDE SEQUENCE</scope>
    <source>
        <strain evidence="5">AGSA3-2</strain>
    </source>
</reference>
<dbReference type="PIRSF" id="PIRSF017306">
    <property type="entry name" value="Ureidogly_hydro"/>
    <property type="match status" value="1"/>
</dbReference>
<dbReference type="KEGG" id="axe:P40_19055"/>
<evidence type="ECO:0000313" key="6">
    <source>
        <dbReference type="Proteomes" id="UP001107961"/>
    </source>
</evidence>
<comment type="caution">
    <text evidence="5">The sequence shown here is derived from an EMBL/GenBank/DDBJ whole genome shotgun (WGS) entry which is preliminary data.</text>
</comment>
<evidence type="ECO:0000313" key="5">
    <source>
        <dbReference type="EMBL" id="MCE7508242.1"/>
    </source>
</evidence>
<accession>A0A9Q3W5K9</accession>
<name>A0A9Q3W5K9_9GAMM</name>
<comment type="catalytic activity">
    <reaction evidence="4">
        <text>(S)-ureidoglycolate = urea + glyoxylate</text>
        <dbReference type="Rhea" id="RHEA:11304"/>
        <dbReference type="ChEBI" id="CHEBI:16199"/>
        <dbReference type="ChEBI" id="CHEBI:36655"/>
        <dbReference type="ChEBI" id="CHEBI:57296"/>
        <dbReference type="EC" id="4.3.2.3"/>
    </reaction>
</comment>
<dbReference type="RefSeq" id="WP_055099512.1">
    <property type="nucleotide sequence ID" value="NZ_CP012331.1"/>
</dbReference>
<dbReference type="InterPro" id="IPR007247">
    <property type="entry name" value="Ureidogly_lyase"/>
</dbReference>
<dbReference type="GO" id="GO:0004848">
    <property type="term" value="F:ureidoglycolate hydrolase activity"/>
    <property type="evidence" value="ECO:0007669"/>
    <property type="project" value="InterPro"/>
</dbReference>
<dbReference type="AlphaFoldDB" id="A0A9Q3W5K9"/>
<dbReference type="GO" id="GO:0006144">
    <property type="term" value="P:purine nucleobase metabolic process"/>
    <property type="evidence" value="ECO:0007669"/>
    <property type="project" value="UniProtKB-KW"/>
</dbReference>
<proteinExistence type="predicted"/>
<dbReference type="Gene3D" id="2.60.120.480">
    <property type="entry name" value="Ureidoglycolate hydrolase"/>
    <property type="match status" value="1"/>
</dbReference>
<dbReference type="CDD" id="cd20298">
    <property type="entry name" value="cupin_UAH"/>
    <property type="match status" value="1"/>
</dbReference>
<dbReference type="Pfam" id="PF04115">
    <property type="entry name" value="Ureidogly_lyase"/>
    <property type="match status" value="1"/>
</dbReference>
<dbReference type="PANTHER" id="PTHR21221">
    <property type="entry name" value="UREIDOGLYCOLATE HYDROLASE"/>
    <property type="match status" value="1"/>
</dbReference>
<dbReference type="EMBL" id="JAJVKT010000006">
    <property type="protein sequence ID" value="MCE7508242.1"/>
    <property type="molecule type" value="Genomic_DNA"/>
</dbReference>
<evidence type="ECO:0000256" key="4">
    <source>
        <dbReference type="ARBA" id="ARBA00047684"/>
    </source>
</evidence>
<protein>
    <submittedName>
        <fullName evidence="5">Ureidoglycolate lyase</fullName>
    </submittedName>
</protein>
<dbReference type="InterPro" id="IPR047233">
    <property type="entry name" value="UAH_cupin"/>
</dbReference>
<dbReference type="InterPro" id="IPR024060">
    <property type="entry name" value="Ureidoglycolate_lyase_dom_sf"/>
</dbReference>
<gene>
    <name evidence="5" type="ORF">LZG35_06295</name>
</gene>
<evidence type="ECO:0000256" key="1">
    <source>
        <dbReference type="ARBA" id="ARBA00011738"/>
    </source>
</evidence>